<sequence length="362" mass="38038">MTRSGARTLISAIASGILAGPGCSDDRALVVATTWDRPTCRAVRSRLLAEGEAFSSPVRWLRLDPWDDPGRVIGPGSGVDVLLGWHGPTLRSLDRRGLLADPGDGWVWAPRVEGDGDAGPGEDRPGIPFASADPRIDPGAGWSASEVLGRGDWARGYALLLGRGAARPDPQPGIEAGGWAALPAGSDHPDAPRFLAAVAALAGGPGPGPSPVEAIEPGLVVLQAELIGATVIDAAPELRDAWDAVGRSPDPGALRAELVEPPPWPPASIQALRSDPTRRSLLGTLAGALVDDEEARGWLLDSWGRPARPIDRATLIELARVADGRMLDEAQFLPWLRAEWTAWARQRYARVVRPGPSGGGES</sequence>
<dbReference type="Proteomes" id="UP000317835">
    <property type="component" value="Chromosome"/>
</dbReference>
<proteinExistence type="predicted"/>
<dbReference type="EMBL" id="CP036426">
    <property type="protein sequence ID" value="QDV36545.1"/>
    <property type="molecule type" value="Genomic_DNA"/>
</dbReference>
<protein>
    <submittedName>
        <fullName evidence="1">Uncharacterized protein</fullName>
    </submittedName>
</protein>
<evidence type="ECO:0000313" key="1">
    <source>
        <dbReference type="EMBL" id="QDV36545.1"/>
    </source>
</evidence>
<dbReference type="AlphaFoldDB" id="A0A518H6U7"/>
<reference evidence="1 2" key="1">
    <citation type="submission" date="2019-02" db="EMBL/GenBank/DDBJ databases">
        <title>Deep-cultivation of Planctomycetes and their phenomic and genomic characterization uncovers novel biology.</title>
        <authorList>
            <person name="Wiegand S."/>
            <person name="Jogler M."/>
            <person name="Boedeker C."/>
            <person name="Pinto D."/>
            <person name="Vollmers J."/>
            <person name="Rivas-Marin E."/>
            <person name="Kohn T."/>
            <person name="Peeters S.H."/>
            <person name="Heuer A."/>
            <person name="Rast P."/>
            <person name="Oberbeckmann S."/>
            <person name="Bunk B."/>
            <person name="Jeske O."/>
            <person name="Meyerdierks A."/>
            <person name="Storesund J.E."/>
            <person name="Kallscheuer N."/>
            <person name="Luecker S."/>
            <person name="Lage O.M."/>
            <person name="Pohl T."/>
            <person name="Merkel B.J."/>
            <person name="Hornburger P."/>
            <person name="Mueller R.-W."/>
            <person name="Bruemmer F."/>
            <person name="Labrenz M."/>
            <person name="Spormann A.M."/>
            <person name="Op den Camp H."/>
            <person name="Overmann J."/>
            <person name="Amann R."/>
            <person name="Jetten M.S.M."/>
            <person name="Mascher T."/>
            <person name="Medema M.H."/>
            <person name="Devos D.P."/>
            <person name="Kaster A.-K."/>
            <person name="Ovreas L."/>
            <person name="Rohde M."/>
            <person name="Galperin M.Y."/>
            <person name="Jogler C."/>
        </authorList>
    </citation>
    <scope>NUCLEOTIDE SEQUENCE [LARGE SCALE GENOMIC DNA]</scope>
    <source>
        <strain evidence="1 2">ElP</strain>
    </source>
</reference>
<accession>A0A518H6U7</accession>
<organism evidence="1 2">
    <name type="scientific">Tautonia plasticadhaerens</name>
    <dbReference type="NCBI Taxonomy" id="2527974"/>
    <lineage>
        <taxon>Bacteria</taxon>
        <taxon>Pseudomonadati</taxon>
        <taxon>Planctomycetota</taxon>
        <taxon>Planctomycetia</taxon>
        <taxon>Isosphaerales</taxon>
        <taxon>Isosphaeraceae</taxon>
        <taxon>Tautonia</taxon>
    </lineage>
</organism>
<dbReference type="KEGG" id="tpla:ElP_44730"/>
<name>A0A518H6U7_9BACT</name>
<gene>
    <name evidence="1" type="ORF">ElP_44730</name>
</gene>
<evidence type="ECO:0000313" key="2">
    <source>
        <dbReference type="Proteomes" id="UP000317835"/>
    </source>
</evidence>
<keyword evidence="2" id="KW-1185">Reference proteome</keyword>
<dbReference type="RefSeq" id="WP_145272979.1">
    <property type="nucleotide sequence ID" value="NZ_CP036426.1"/>
</dbReference>
<dbReference type="OrthoDB" id="272353at2"/>